<dbReference type="EMBL" id="JASCXX010000038">
    <property type="protein sequence ID" value="MDI6451526.1"/>
    <property type="molecule type" value="Genomic_DNA"/>
</dbReference>
<keyword evidence="2" id="KW-1185">Reference proteome</keyword>
<evidence type="ECO:0000313" key="1">
    <source>
        <dbReference type="EMBL" id="MDI6451526.1"/>
    </source>
</evidence>
<name>A0AAW6U5Z7_9BACT</name>
<reference evidence="1" key="1">
    <citation type="submission" date="2023-05" db="EMBL/GenBank/DDBJ databases">
        <title>Anaerotaeda fermentans gen. nov., sp. nov., a novel anaerobic planctomycete of the new family within the order Sedimentisphaerales isolated from Taman Peninsula, Russia.</title>
        <authorList>
            <person name="Khomyakova M.A."/>
            <person name="Merkel A.Y."/>
            <person name="Slobodkin A.I."/>
        </authorList>
    </citation>
    <scope>NUCLEOTIDE SEQUENCE</scope>
    <source>
        <strain evidence="1">M17dextr</strain>
    </source>
</reference>
<protein>
    <submittedName>
        <fullName evidence="1">Periplasmic heavy metal sensor</fullName>
    </submittedName>
</protein>
<proteinExistence type="predicted"/>
<dbReference type="AlphaFoldDB" id="A0AAW6U5Z7"/>
<evidence type="ECO:0000313" key="2">
    <source>
        <dbReference type="Proteomes" id="UP001431776"/>
    </source>
</evidence>
<dbReference type="RefSeq" id="WP_349246935.1">
    <property type="nucleotide sequence ID" value="NZ_JASCXX010000038.1"/>
</dbReference>
<dbReference type="Pfam" id="PF13801">
    <property type="entry name" value="Metal_resist"/>
    <property type="match status" value="1"/>
</dbReference>
<comment type="caution">
    <text evidence="1">The sequence shown here is derived from an EMBL/GenBank/DDBJ whole genome shotgun (WGS) entry which is preliminary data.</text>
</comment>
<gene>
    <name evidence="1" type="ORF">QJ522_20865</name>
</gene>
<dbReference type="InterPro" id="IPR025961">
    <property type="entry name" value="Metal_resist"/>
</dbReference>
<accession>A0AAW6U5Z7</accession>
<sequence>MVWKKIAPLVVVFSVALNIALIGTWAARAARVQHASDEAYAGEVWCPLHRRLGVSPEQWRRIEPQLDAFRRESQALRAEMNLLRAQLVDLIAGDRPDHETITATQEEIRARQRRMQELVVEHLLAEKETLTAEQQRELFDMIRRRSGCQGPALMWGNAGETSQEEP</sequence>
<dbReference type="Gene3D" id="1.20.120.1490">
    <property type="match status" value="1"/>
</dbReference>
<dbReference type="Proteomes" id="UP001431776">
    <property type="component" value="Unassembled WGS sequence"/>
</dbReference>
<dbReference type="SUPFAM" id="SSF46966">
    <property type="entry name" value="Spectrin repeat"/>
    <property type="match status" value="1"/>
</dbReference>
<organism evidence="1 2">
    <name type="scientific">Anaerobaca lacustris</name>
    <dbReference type="NCBI Taxonomy" id="3044600"/>
    <lineage>
        <taxon>Bacteria</taxon>
        <taxon>Pseudomonadati</taxon>
        <taxon>Planctomycetota</taxon>
        <taxon>Phycisphaerae</taxon>
        <taxon>Sedimentisphaerales</taxon>
        <taxon>Anaerobacaceae</taxon>
        <taxon>Anaerobaca</taxon>
    </lineage>
</organism>